<sequence>MSHLMKTQAAVTQLQYQLLILHEYFMEGFVGLQKKLPRKKFILNIF</sequence>
<reference evidence="1" key="1">
    <citation type="submission" date="2014-05" db="EMBL/GenBank/DDBJ databases">
        <authorList>
            <person name="Chronopoulou M."/>
        </authorList>
    </citation>
    <scope>NUCLEOTIDE SEQUENCE</scope>
    <source>
        <tissue evidence="1">Whole organism</tissue>
    </source>
</reference>
<feature type="non-terminal residue" evidence="1">
    <location>
        <position position="46"/>
    </location>
</feature>
<organism evidence="1">
    <name type="scientific">Lepeophtheirus salmonis</name>
    <name type="common">Salmon louse</name>
    <name type="synonym">Caligus salmonis</name>
    <dbReference type="NCBI Taxonomy" id="72036"/>
    <lineage>
        <taxon>Eukaryota</taxon>
        <taxon>Metazoa</taxon>
        <taxon>Ecdysozoa</taxon>
        <taxon>Arthropoda</taxon>
        <taxon>Crustacea</taxon>
        <taxon>Multicrustacea</taxon>
        <taxon>Hexanauplia</taxon>
        <taxon>Copepoda</taxon>
        <taxon>Siphonostomatoida</taxon>
        <taxon>Caligidae</taxon>
        <taxon>Lepeophtheirus</taxon>
    </lineage>
</organism>
<protein>
    <submittedName>
        <fullName evidence="1">Uncharacterized protein</fullName>
    </submittedName>
</protein>
<name>A0A0K2UYZ8_LEPSM</name>
<dbReference type="AlphaFoldDB" id="A0A0K2UYZ8"/>
<evidence type="ECO:0000313" key="1">
    <source>
        <dbReference type="EMBL" id="CDW43494.1"/>
    </source>
</evidence>
<dbReference type="EMBL" id="HACA01026133">
    <property type="protein sequence ID" value="CDW43494.1"/>
    <property type="molecule type" value="Transcribed_RNA"/>
</dbReference>
<accession>A0A0K2UYZ8</accession>
<proteinExistence type="predicted"/>